<evidence type="ECO:0000313" key="4">
    <source>
        <dbReference type="EMBL" id="MDC2237638.1"/>
    </source>
</evidence>
<evidence type="ECO:0000313" key="2">
    <source>
        <dbReference type="EMBL" id="KAB4450469.1"/>
    </source>
</evidence>
<evidence type="ECO:0000313" key="13">
    <source>
        <dbReference type="Proteomes" id="UP000460317"/>
    </source>
</evidence>
<dbReference type="Proteomes" id="UP001156218">
    <property type="component" value="Chromosome"/>
</dbReference>
<evidence type="ECO:0000313" key="10">
    <source>
        <dbReference type="Proteomes" id="UP000284785"/>
    </source>
</evidence>
<name>A0A0P0F1A7_BACT4</name>
<evidence type="ECO:0008006" key="15">
    <source>
        <dbReference type="Google" id="ProtNLM"/>
    </source>
</evidence>
<evidence type="ECO:0000313" key="6">
    <source>
        <dbReference type="EMBL" id="RHL51307.1"/>
    </source>
</evidence>
<dbReference type="Proteomes" id="UP000440614">
    <property type="component" value="Unassembled WGS sequence"/>
</dbReference>
<evidence type="ECO:0000313" key="1">
    <source>
        <dbReference type="EMBL" id="KAB4315463.1"/>
    </source>
</evidence>
<dbReference type="RefSeq" id="WP_008767442.1">
    <property type="nucleotide sequence ID" value="NZ_BAABXH010000001.1"/>
</dbReference>
<dbReference type="Proteomes" id="UP000460317">
    <property type="component" value="Unassembled WGS sequence"/>
</dbReference>
<dbReference type="Proteomes" id="UP001162960">
    <property type="component" value="Chromosome"/>
</dbReference>
<evidence type="ECO:0000313" key="5">
    <source>
        <dbReference type="EMBL" id="RHD77676.1"/>
    </source>
</evidence>
<evidence type="ECO:0000313" key="14">
    <source>
        <dbReference type="Proteomes" id="UP001156218"/>
    </source>
</evidence>
<evidence type="ECO:0000313" key="8">
    <source>
        <dbReference type="EMBL" id="UYU91067.1"/>
    </source>
</evidence>
<dbReference type="Proteomes" id="UP000436858">
    <property type="component" value="Unassembled WGS sequence"/>
</dbReference>
<reference evidence="4" key="4">
    <citation type="submission" date="2022-10" db="EMBL/GenBank/DDBJ databases">
        <title>Human gut microbiome strain richness.</title>
        <authorList>
            <person name="Chen-Liaw A."/>
        </authorList>
    </citation>
    <scope>NUCLEOTIDE SEQUENCE</scope>
    <source>
        <strain evidence="4">1001283st1_A3_1001283B150304_161114</strain>
    </source>
</reference>
<dbReference type="EMBL" id="WCRY01000008">
    <property type="protein sequence ID" value="KAB4482928.1"/>
    <property type="molecule type" value="Genomic_DNA"/>
</dbReference>
<evidence type="ECO:0000313" key="3">
    <source>
        <dbReference type="EMBL" id="KAB4482928.1"/>
    </source>
</evidence>
<dbReference type="KEGG" id="btho:Btheta7330_05102"/>
<accession>A0A0P0F1A7</accession>
<dbReference type="Proteomes" id="UP001217776">
    <property type="component" value="Unassembled WGS sequence"/>
</dbReference>
<reference evidence="7 14" key="3">
    <citation type="submission" date="2021-06" db="EMBL/GenBank/DDBJ databases">
        <title>Interrogation of the integrated mobile genetic elements in gut-associated Bacteroides with a consensus prediction approach.</title>
        <authorList>
            <person name="Campbell D.E."/>
            <person name="Leigh J.R."/>
            <person name="Kim T."/>
            <person name="England W."/>
            <person name="Whitaker R.J."/>
            <person name="Degnan P.H."/>
        </authorList>
    </citation>
    <scope>NUCLEOTIDE SEQUENCE [LARGE SCALE GENOMIC DNA]</scope>
    <source>
        <strain evidence="8">VPI-3443</strain>
        <strain evidence="7 14">WAL8669</strain>
    </source>
</reference>
<gene>
    <name evidence="6" type="ORF">DW011_26505</name>
    <name evidence="5" type="ORF">DW780_28870</name>
    <name evidence="3" type="ORF">GAN91_09955</name>
    <name evidence="2" type="ORF">GAN93_16080</name>
    <name evidence="1" type="ORF">GAO51_02395</name>
    <name evidence="7" type="ORF">KQP68_19335</name>
    <name evidence="8" type="ORF">KQP74_00050</name>
    <name evidence="4" type="ORF">PO127_18020</name>
</gene>
<protein>
    <recommendedName>
        <fullName evidence="15">Lipoprotein</fullName>
    </recommendedName>
</protein>
<dbReference type="EMBL" id="CP083685">
    <property type="protein sequence ID" value="UYU91067.1"/>
    <property type="molecule type" value="Genomic_DNA"/>
</dbReference>
<dbReference type="EMBL" id="JAQNVG010000033">
    <property type="protein sequence ID" value="MDC2237638.1"/>
    <property type="molecule type" value="Genomic_DNA"/>
</dbReference>
<reference evidence="11 12" key="2">
    <citation type="journal article" date="2019" name="Nat. Med.">
        <title>A library of human gut bacterial isolates paired with longitudinal multiomics data enables mechanistic microbiome research.</title>
        <authorList>
            <person name="Poyet M."/>
            <person name="Groussin M."/>
            <person name="Gibbons S.M."/>
            <person name="Avila-Pacheco J."/>
            <person name="Jiang X."/>
            <person name="Kearney S.M."/>
            <person name="Perrotta A.R."/>
            <person name="Berdy B."/>
            <person name="Zhao S."/>
            <person name="Lieberman T.D."/>
            <person name="Swanson P.K."/>
            <person name="Smith M."/>
            <person name="Roesemann S."/>
            <person name="Alexander J.E."/>
            <person name="Rich S.A."/>
            <person name="Livny J."/>
            <person name="Vlamakis H."/>
            <person name="Clish C."/>
            <person name="Bullock K."/>
            <person name="Deik A."/>
            <person name="Scott J."/>
            <person name="Pierce K.A."/>
            <person name="Xavier R.J."/>
            <person name="Alm E.J."/>
        </authorList>
    </citation>
    <scope>NUCLEOTIDE SEQUENCE [LARGE SCALE GENOMIC DNA]</scope>
    <source>
        <strain evidence="3 11">BIOML-A162</strain>
        <strain evidence="2 13">BIOML-A165</strain>
        <strain evidence="1 12">BIOML-A188</strain>
    </source>
</reference>
<sequence length="190" mass="21935">MRKGIKLYGLLNHKKCFYGGSLFLLLLFITSCKSNQFLIDSNEVENVNFWFIGDVDTDVPITDCLHIVFGNDSHKTIIRDRKIINRFLTLVNQLKPANPDSYIDLRVSSLIRLKPINGERRPDIKVCIGAGGYGVLLNDVLMKGNPKQLQKFIQEVLYDSLTPYEWLPSFIKEYLRDHPDEIDEYLPKSK</sequence>
<dbReference type="PROSITE" id="PS51257">
    <property type="entry name" value="PROKAR_LIPOPROTEIN"/>
    <property type="match status" value="1"/>
</dbReference>
<dbReference type="EMBL" id="QROV01000085">
    <property type="protein sequence ID" value="RHL51307.1"/>
    <property type="molecule type" value="Genomic_DNA"/>
</dbReference>
<dbReference type="EMBL" id="WCSY01000002">
    <property type="protein sequence ID" value="KAB4315463.1"/>
    <property type="molecule type" value="Genomic_DNA"/>
</dbReference>
<dbReference type="AlphaFoldDB" id="A0A0P0F1A7"/>
<dbReference type="EMBL" id="CP083680">
    <property type="protein sequence ID" value="UYU65709.1"/>
    <property type="molecule type" value="Genomic_DNA"/>
</dbReference>
<dbReference type="EMBL" id="WCSB01000015">
    <property type="protein sequence ID" value="KAB4450469.1"/>
    <property type="molecule type" value="Genomic_DNA"/>
</dbReference>
<evidence type="ECO:0000313" key="9">
    <source>
        <dbReference type="Proteomes" id="UP000283616"/>
    </source>
</evidence>
<reference evidence="9 10" key="1">
    <citation type="submission" date="2018-08" db="EMBL/GenBank/DDBJ databases">
        <title>A genome reference for cultivated species of the human gut microbiota.</title>
        <authorList>
            <person name="Zou Y."/>
            <person name="Xue W."/>
            <person name="Luo G."/>
        </authorList>
    </citation>
    <scope>NUCLEOTIDE SEQUENCE [LARGE SCALE GENOMIC DNA]</scope>
    <source>
        <strain evidence="6 9">AF37-12</strain>
        <strain evidence="5 10">AM30-26</strain>
    </source>
</reference>
<evidence type="ECO:0000313" key="7">
    <source>
        <dbReference type="EMBL" id="UYU65709.1"/>
    </source>
</evidence>
<dbReference type="EMBL" id="QSJP01000072">
    <property type="protein sequence ID" value="RHD77676.1"/>
    <property type="molecule type" value="Genomic_DNA"/>
</dbReference>
<dbReference type="GeneID" id="60924383"/>
<dbReference type="Proteomes" id="UP000284785">
    <property type="component" value="Unassembled WGS sequence"/>
</dbReference>
<evidence type="ECO:0000313" key="11">
    <source>
        <dbReference type="Proteomes" id="UP000436858"/>
    </source>
</evidence>
<evidence type="ECO:0000313" key="12">
    <source>
        <dbReference type="Proteomes" id="UP000440614"/>
    </source>
</evidence>
<accession>C6IJD2</accession>
<dbReference type="Proteomes" id="UP000283616">
    <property type="component" value="Unassembled WGS sequence"/>
</dbReference>
<proteinExistence type="predicted"/>
<organism evidence="1 12">
    <name type="scientific">Bacteroides thetaiotaomicron</name>
    <dbReference type="NCBI Taxonomy" id="818"/>
    <lineage>
        <taxon>Bacteria</taxon>
        <taxon>Pseudomonadati</taxon>
        <taxon>Bacteroidota</taxon>
        <taxon>Bacteroidia</taxon>
        <taxon>Bacteroidales</taxon>
        <taxon>Bacteroidaceae</taxon>
        <taxon>Bacteroides</taxon>
    </lineage>
</organism>